<dbReference type="OrthoDB" id="183622at2"/>
<evidence type="ECO:0000313" key="2">
    <source>
        <dbReference type="EMBL" id="SET58801.1"/>
    </source>
</evidence>
<dbReference type="Proteomes" id="UP000199800">
    <property type="component" value="Unassembled WGS sequence"/>
</dbReference>
<gene>
    <name evidence="2" type="ORF">SAMN04487772_1337</name>
</gene>
<dbReference type="GO" id="GO:0005737">
    <property type="term" value="C:cytoplasm"/>
    <property type="evidence" value="ECO:0007669"/>
    <property type="project" value="TreeGrafter"/>
</dbReference>
<organism evidence="2 3">
    <name type="scientific">[Clostridium] polysaccharolyticum</name>
    <dbReference type="NCBI Taxonomy" id="29364"/>
    <lineage>
        <taxon>Bacteria</taxon>
        <taxon>Bacillati</taxon>
        <taxon>Bacillota</taxon>
        <taxon>Clostridia</taxon>
        <taxon>Lachnospirales</taxon>
        <taxon>Lachnospiraceae</taxon>
    </lineage>
</organism>
<proteinExistence type="inferred from homology"/>
<dbReference type="PANTHER" id="PTHR11215">
    <property type="entry name" value="METAL DEPENDENT HYDROLASE - RELATED"/>
    <property type="match status" value="1"/>
</dbReference>
<comment type="similarity">
    <text evidence="1">Belongs to the MYG1 family.</text>
</comment>
<sequence>MKRYINIEKGFTHGGKFHADDVFSAALLTMLNPDIKIERGFQIPEDYDGIVFDIGFGEFDHHQQNRSVRENGVPYAAFGLLWKKYGTMLVDEDEARRFDEKFIQSLDLNDNTGSENQIADMISVFNPPWDYAVSSDKAFEEAKDLAYKVLVKEIENIKSINRAKDLVTKALSKCEDGILVMPRSAPWKKFVKEKEVYFVVAPSNRGGYTAQAVPKDDKPNELKIPFPKEWRGVEKESIGEVSGVETLQFCHNSGFLISALTQEDVIKACVIAREKAKE</sequence>
<dbReference type="InterPro" id="IPR003226">
    <property type="entry name" value="MYG1_exonuclease"/>
</dbReference>
<protein>
    <submittedName>
        <fullName evidence="2">Uncharacterized protein, UPF0160 family</fullName>
    </submittedName>
</protein>
<dbReference type="PANTHER" id="PTHR11215:SF1">
    <property type="entry name" value="MYG1 EXONUCLEASE"/>
    <property type="match status" value="1"/>
</dbReference>
<dbReference type="STRING" id="29364.SAMN04487772_1337"/>
<evidence type="ECO:0000256" key="1">
    <source>
        <dbReference type="ARBA" id="ARBA00010105"/>
    </source>
</evidence>
<accession>A0A1I0FND4</accession>
<dbReference type="Pfam" id="PF03690">
    <property type="entry name" value="MYG1_exonuc"/>
    <property type="match status" value="1"/>
</dbReference>
<reference evidence="2 3" key="1">
    <citation type="submission" date="2016-10" db="EMBL/GenBank/DDBJ databases">
        <authorList>
            <person name="de Groot N.N."/>
        </authorList>
    </citation>
    <scope>NUCLEOTIDE SEQUENCE [LARGE SCALE GENOMIC DNA]</scope>
    <source>
        <strain evidence="2 3">DSM 1801</strain>
    </source>
</reference>
<name>A0A1I0FND4_9FIRM</name>
<keyword evidence="3" id="KW-1185">Reference proteome</keyword>
<dbReference type="AlphaFoldDB" id="A0A1I0FND4"/>
<dbReference type="RefSeq" id="WP_092478876.1">
    <property type="nucleotide sequence ID" value="NZ_FOHN01000033.1"/>
</dbReference>
<evidence type="ECO:0000313" key="3">
    <source>
        <dbReference type="Proteomes" id="UP000199800"/>
    </source>
</evidence>
<dbReference type="EMBL" id="FOHN01000033">
    <property type="protein sequence ID" value="SET58801.1"/>
    <property type="molecule type" value="Genomic_DNA"/>
</dbReference>